<keyword evidence="18" id="KW-1185">Reference proteome</keyword>
<evidence type="ECO:0000259" key="16">
    <source>
        <dbReference type="PROSITE" id="PS50198"/>
    </source>
</evidence>
<dbReference type="PROSITE" id="PS50198">
    <property type="entry name" value="PPIC_PPIASE_2"/>
    <property type="match status" value="1"/>
</dbReference>
<evidence type="ECO:0000256" key="1">
    <source>
        <dbReference type="ARBA" id="ARBA00004382"/>
    </source>
</evidence>
<evidence type="ECO:0000256" key="4">
    <source>
        <dbReference type="ARBA" id="ARBA00022519"/>
    </source>
</evidence>
<evidence type="ECO:0000256" key="7">
    <source>
        <dbReference type="ARBA" id="ARBA00023136"/>
    </source>
</evidence>
<dbReference type="PANTHER" id="PTHR47529">
    <property type="entry name" value="PEPTIDYL-PROLYL CIS-TRANS ISOMERASE D"/>
    <property type="match status" value="1"/>
</dbReference>
<evidence type="ECO:0000256" key="15">
    <source>
        <dbReference type="SAM" id="Phobius"/>
    </source>
</evidence>
<evidence type="ECO:0000256" key="3">
    <source>
        <dbReference type="ARBA" id="ARBA00022475"/>
    </source>
</evidence>
<organism evidence="17 18">
    <name type="scientific">Microvirga thermotolerans</name>
    <dbReference type="NCBI Taxonomy" id="2651334"/>
    <lineage>
        <taxon>Bacteria</taxon>
        <taxon>Pseudomonadati</taxon>
        <taxon>Pseudomonadota</taxon>
        <taxon>Alphaproteobacteria</taxon>
        <taxon>Hyphomicrobiales</taxon>
        <taxon>Methylobacteriaceae</taxon>
        <taxon>Microvirga</taxon>
    </lineage>
</organism>
<evidence type="ECO:0000256" key="14">
    <source>
        <dbReference type="PROSITE-ProRule" id="PRU00278"/>
    </source>
</evidence>
<dbReference type="AlphaFoldDB" id="A0A5P9JW42"/>
<keyword evidence="3" id="KW-1003">Cell membrane</keyword>
<feature type="transmembrane region" description="Helical" evidence="15">
    <location>
        <begin position="12"/>
        <end position="35"/>
    </location>
</feature>
<evidence type="ECO:0000256" key="5">
    <source>
        <dbReference type="ARBA" id="ARBA00022692"/>
    </source>
</evidence>
<comment type="similarity">
    <text evidence="11">Belongs to the PpiD chaperone family.</text>
</comment>
<keyword evidence="14 17" id="KW-0413">Isomerase</keyword>
<evidence type="ECO:0000256" key="10">
    <source>
        <dbReference type="ARBA" id="ARBA00031484"/>
    </source>
</evidence>
<name>A0A5P9JW42_9HYPH</name>
<proteinExistence type="inferred from homology"/>
<evidence type="ECO:0000256" key="8">
    <source>
        <dbReference type="ARBA" id="ARBA00023186"/>
    </source>
</evidence>
<gene>
    <name evidence="17" type="ORF">GDR74_09425</name>
</gene>
<dbReference type="InterPro" id="IPR046357">
    <property type="entry name" value="PPIase_dom_sf"/>
</dbReference>
<dbReference type="Pfam" id="PF13624">
    <property type="entry name" value="SurA_N_3"/>
    <property type="match status" value="1"/>
</dbReference>
<feature type="domain" description="PpiC" evidence="16">
    <location>
        <begin position="270"/>
        <end position="357"/>
    </location>
</feature>
<keyword evidence="8" id="KW-0143">Chaperone</keyword>
<dbReference type="SUPFAM" id="SSF109998">
    <property type="entry name" value="Triger factor/SurA peptide-binding domain-like"/>
    <property type="match status" value="1"/>
</dbReference>
<keyword evidence="5 15" id="KW-0812">Transmembrane</keyword>
<evidence type="ECO:0000256" key="11">
    <source>
        <dbReference type="ARBA" id="ARBA00038408"/>
    </source>
</evidence>
<protein>
    <recommendedName>
        <fullName evidence="2">Parvulin-like PPIase</fullName>
    </recommendedName>
    <alternativeName>
        <fullName evidence="9">Peptidyl-prolyl cis-trans isomerase plp</fullName>
    </alternativeName>
    <alternativeName>
        <fullName evidence="12">Periplasmic chaperone PpiD</fullName>
    </alternativeName>
    <alternativeName>
        <fullName evidence="13">Periplasmic folding chaperone</fullName>
    </alternativeName>
    <alternativeName>
        <fullName evidence="10">Rotamase plp</fullName>
    </alternativeName>
</protein>
<dbReference type="InterPro" id="IPR027304">
    <property type="entry name" value="Trigger_fact/SurA_dom_sf"/>
</dbReference>
<dbReference type="Proteomes" id="UP000325614">
    <property type="component" value="Chromosome"/>
</dbReference>
<dbReference type="KEGG" id="mico:GDR74_09425"/>
<reference evidence="17 18" key="1">
    <citation type="submission" date="2019-10" db="EMBL/GenBank/DDBJ databases">
        <title>Isolation, Identification of Microvirga thermotolerans HR1, a novel thermophilic bacterium and Comparative Genomics of the genus Microvirga.</title>
        <authorList>
            <person name="Li J."/>
            <person name="Zhang W."/>
            <person name="Lin M."/>
            <person name="Wang J."/>
        </authorList>
    </citation>
    <scope>NUCLEOTIDE SEQUENCE [LARGE SCALE GENOMIC DNA]</scope>
    <source>
        <strain evidence="17 18">HR1</strain>
    </source>
</reference>
<dbReference type="PANTHER" id="PTHR47529:SF1">
    <property type="entry name" value="PERIPLASMIC CHAPERONE PPID"/>
    <property type="match status" value="1"/>
</dbReference>
<dbReference type="GO" id="GO:0003755">
    <property type="term" value="F:peptidyl-prolyl cis-trans isomerase activity"/>
    <property type="evidence" value="ECO:0007669"/>
    <property type="project" value="UniProtKB-KW"/>
</dbReference>
<evidence type="ECO:0000256" key="9">
    <source>
        <dbReference type="ARBA" id="ARBA00030642"/>
    </source>
</evidence>
<keyword evidence="6 15" id="KW-1133">Transmembrane helix</keyword>
<evidence type="ECO:0000256" key="13">
    <source>
        <dbReference type="ARBA" id="ARBA00042775"/>
    </source>
</evidence>
<dbReference type="InterPro" id="IPR000297">
    <property type="entry name" value="PPIase_PpiC"/>
</dbReference>
<keyword evidence="14" id="KW-0697">Rotamase</keyword>
<evidence type="ECO:0000256" key="12">
    <source>
        <dbReference type="ARBA" id="ARBA00040743"/>
    </source>
</evidence>
<evidence type="ECO:0000313" key="17">
    <source>
        <dbReference type="EMBL" id="QFU16429.1"/>
    </source>
</evidence>
<accession>A0A5P9JW42</accession>
<evidence type="ECO:0000313" key="18">
    <source>
        <dbReference type="Proteomes" id="UP000325614"/>
    </source>
</evidence>
<dbReference type="RefSeq" id="WP_152586072.1">
    <property type="nucleotide sequence ID" value="NZ_CP045423.1"/>
</dbReference>
<dbReference type="Pfam" id="PF13145">
    <property type="entry name" value="Rotamase_2"/>
    <property type="match status" value="1"/>
</dbReference>
<keyword evidence="4" id="KW-0997">Cell inner membrane</keyword>
<dbReference type="EMBL" id="CP045423">
    <property type="protein sequence ID" value="QFU16429.1"/>
    <property type="molecule type" value="Genomic_DNA"/>
</dbReference>
<comment type="subcellular location">
    <subcellularLocation>
        <location evidence="1">Cell inner membrane</location>
        <topology evidence="1">Single-pass type II membrane protein</topology>
        <orientation evidence="1">Periplasmic side</orientation>
    </subcellularLocation>
</comment>
<dbReference type="SUPFAM" id="SSF54534">
    <property type="entry name" value="FKBP-like"/>
    <property type="match status" value="1"/>
</dbReference>
<dbReference type="Gene3D" id="3.10.50.40">
    <property type="match status" value="1"/>
</dbReference>
<dbReference type="InterPro" id="IPR052029">
    <property type="entry name" value="PpiD_chaperone"/>
</dbReference>
<sequence length="633" mass="68391">MLRGMRRAGQSLIGKIIAAIFFGLLIVSFAIWGIGDIFRATPPTSVARVGKTDIGIEAVRTAYNNELQRLGRQFRTVITPEQARLFGIDQQVLTNLINEAILSEEAKRLGLSVSDQLVARTIIEDPAFRGADGQFNRALFEQVLRNASLSEAGFVREQRSAMARIHLAEAIAGDLTVPMAAREAFNRYASERRAAAYFVLTSAAAGEIPAPTEEQLKSFYDERKSAFQAPEYRALSVMSLDPASLAKPEAVSDADARQRYEQEKARFGTPEKRTVQQIAFPSRDEAEAAFKRIQEGASFESVAEERKVSPQDLELGTFARSEMLDPAVAEAAFSLAEGATSGPVDGRFGPVLVRVTKIEPEAVKPFEEVAGEIRAEIAQARAREQIESVHDAIEDQRAGARPLADIAKDKGLTLVQMPAVDGQGLDKAGNPVNVPARDAVVKAAFASDIGVDNEPLRIPDGGYVWFDVTGIEPAREKSLDEVRDRVAALWREDEISRRLADKARELTERLEKGEAIEAVAESAGASVKTASDLARGAAKDDLGADAVTRIFSVPVGKPGNAATGTEARAVFKVTSASVPALAPNAPEAQRVETQLRNGMGDDLVNEYIAQIRKDLGVTVNQQALRQATGGSEL</sequence>
<evidence type="ECO:0000256" key="6">
    <source>
        <dbReference type="ARBA" id="ARBA00022989"/>
    </source>
</evidence>
<dbReference type="GO" id="GO:0005886">
    <property type="term" value="C:plasma membrane"/>
    <property type="evidence" value="ECO:0007669"/>
    <property type="project" value="UniProtKB-SubCell"/>
</dbReference>
<evidence type="ECO:0000256" key="2">
    <source>
        <dbReference type="ARBA" id="ARBA00018370"/>
    </source>
</evidence>
<dbReference type="Gene3D" id="1.10.4030.10">
    <property type="entry name" value="Porin chaperone SurA, peptide-binding domain"/>
    <property type="match status" value="1"/>
</dbReference>
<keyword evidence="7 15" id="KW-0472">Membrane</keyword>